<comment type="subcellular location">
    <subcellularLocation>
        <location evidence="1">Peroxisome</location>
    </subcellularLocation>
</comment>
<evidence type="ECO:0000313" key="7">
    <source>
        <dbReference type="EMBL" id="KAB7494104.1"/>
    </source>
</evidence>
<reference evidence="7 8" key="1">
    <citation type="journal article" date="2019" name="PLoS Biol.">
        <title>Sex chromosomes control vertical transmission of feminizing Wolbachia symbionts in an isopod.</title>
        <authorList>
            <person name="Becking T."/>
            <person name="Chebbi M.A."/>
            <person name="Giraud I."/>
            <person name="Moumen B."/>
            <person name="Laverre T."/>
            <person name="Caubet Y."/>
            <person name="Peccoud J."/>
            <person name="Gilbert C."/>
            <person name="Cordaux R."/>
        </authorList>
    </citation>
    <scope>NUCLEOTIDE SEQUENCE [LARGE SCALE GENOMIC DNA]</scope>
    <source>
        <strain evidence="7">ANa2</strain>
        <tissue evidence="7">Whole body excluding digestive tract and cuticle</tissue>
    </source>
</reference>
<evidence type="ECO:0000256" key="4">
    <source>
        <dbReference type="ARBA" id="ARBA00023140"/>
    </source>
</evidence>
<evidence type="ECO:0000259" key="6">
    <source>
        <dbReference type="Pfam" id="PF13193"/>
    </source>
</evidence>
<keyword evidence="5" id="KW-0472">Membrane</keyword>
<keyword evidence="4" id="KW-0576">Peroxisome</keyword>
<dbReference type="Pfam" id="PF13193">
    <property type="entry name" value="AMP-binding_C"/>
    <property type="match status" value="1"/>
</dbReference>
<dbReference type="EMBL" id="SEYY01024457">
    <property type="protein sequence ID" value="KAB7494104.1"/>
    <property type="molecule type" value="Genomic_DNA"/>
</dbReference>
<dbReference type="InterPro" id="IPR042099">
    <property type="entry name" value="ANL_N_sf"/>
</dbReference>
<organism evidence="7 8">
    <name type="scientific">Armadillidium nasatum</name>
    <dbReference type="NCBI Taxonomy" id="96803"/>
    <lineage>
        <taxon>Eukaryota</taxon>
        <taxon>Metazoa</taxon>
        <taxon>Ecdysozoa</taxon>
        <taxon>Arthropoda</taxon>
        <taxon>Crustacea</taxon>
        <taxon>Multicrustacea</taxon>
        <taxon>Malacostraca</taxon>
        <taxon>Eumalacostraca</taxon>
        <taxon>Peracarida</taxon>
        <taxon>Isopoda</taxon>
        <taxon>Oniscidea</taxon>
        <taxon>Crinocheta</taxon>
        <taxon>Armadillidiidae</taxon>
        <taxon>Armadillidium</taxon>
    </lineage>
</organism>
<name>A0A5N5SJ68_9CRUS</name>
<dbReference type="Gene3D" id="3.30.300.30">
    <property type="match status" value="1"/>
</dbReference>
<dbReference type="Proteomes" id="UP000326759">
    <property type="component" value="Unassembled WGS sequence"/>
</dbReference>
<gene>
    <name evidence="7" type="primary">LUCI_2</name>
    <name evidence="7" type="ORF">Anas_09342</name>
</gene>
<dbReference type="PANTHER" id="PTHR24096:SF149">
    <property type="entry name" value="AMP-BINDING DOMAIN-CONTAINING PROTEIN-RELATED"/>
    <property type="match status" value="1"/>
</dbReference>
<evidence type="ECO:0000256" key="3">
    <source>
        <dbReference type="ARBA" id="ARBA00022598"/>
    </source>
</evidence>
<dbReference type="PANTHER" id="PTHR24096">
    <property type="entry name" value="LONG-CHAIN-FATTY-ACID--COA LIGASE"/>
    <property type="match status" value="1"/>
</dbReference>
<keyword evidence="5" id="KW-0812">Transmembrane</keyword>
<evidence type="ECO:0000256" key="5">
    <source>
        <dbReference type="SAM" id="Phobius"/>
    </source>
</evidence>
<comment type="caution">
    <text evidence="7">The sequence shown here is derived from an EMBL/GenBank/DDBJ whole genome shotgun (WGS) entry which is preliminary data.</text>
</comment>
<dbReference type="InterPro" id="IPR045851">
    <property type="entry name" value="AMP-bd_C_sf"/>
</dbReference>
<dbReference type="OrthoDB" id="6364769at2759"/>
<dbReference type="GO" id="GO:0016405">
    <property type="term" value="F:CoA-ligase activity"/>
    <property type="evidence" value="ECO:0007669"/>
    <property type="project" value="TreeGrafter"/>
</dbReference>
<dbReference type="Gene3D" id="2.30.38.10">
    <property type="entry name" value="Luciferase, Domain 3"/>
    <property type="match status" value="1"/>
</dbReference>
<protein>
    <submittedName>
        <fullName evidence="7">Luciferin 4-monooxygenase</fullName>
    </submittedName>
</protein>
<dbReference type="Gene3D" id="3.40.50.980">
    <property type="match status" value="1"/>
</dbReference>
<proteinExistence type="inferred from homology"/>
<keyword evidence="3" id="KW-0436">Ligase</keyword>
<feature type="domain" description="AMP-binding enzyme C-terminal" evidence="6">
    <location>
        <begin position="298"/>
        <end position="372"/>
    </location>
</feature>
<keyword evidence="5" id="KW-1133">Transmembrane helix</keyword>
<evidence type="ECO:0000256" key="1">
    <source>
        <dbReference type="ARBA" id="ARBA00004275"/>
    </source>
</evidence>
<evidence type="ECO:0000256" key="2">
    <source>
        <dbReference type="ARBA" id="ARBA00006432"/>
    </source>
</evidence>
<keyword evidence="7" id="KW-0503">Monooxygenase</keyword>
<dbReference type="GO" id="GO:0004497">
    <property type="term" value="F:monooxygenase activity"/>
    <property type="evidence" value="ECO:0007669"/>
    <property type="project" value="UniProtKB-KW"/>
</dbReference>
<keyword evidence="7" id="KW-0560">Oxidoreductase</keyword>
<keyword evidence="8" id="KW-1185">Reference proteome</keyword>
<dbReference type="InterPro" id="IPR025110">
    <property type="entry name" value="AMP-bd_C"/>
</dbReference>
<accession>A0A5N5SJ68</accession>
<dbReference type="GO" id="GO:0005777">
    <property type="term" value="C:peroxisome"/>
    <property type="evidence" value="ECO:0007669"/>
    <property type="project" value="UniProtKB-SubCell"/>
</dbReference>
<feature type="transmembrane region" description="Helical" evidence="5">
    <location>
        <begin position="196"/>
        <end position="218"/>
    </location>
</feature>
<dbReference type="AlphaFoldDB" id="A0A5N5SJ68"/>
<dbReference type="FunFam" id="3.30.300.30:FF:000007">
    <property type="entry name" value="4-coumarate--CoA ligase 2"/>
    <property type="match status" value="1"/>
</dbReference>
<comment type="similarity">
    <text evidence="2">Belongs to the ATP-dependent AMP-binding enzyme family.</text>
</comment>
<dbReference type="Gene3D" id="3.40.50.12780">
    <property type="entry name" value="N-terminal domain of ligase-like"/>
    <property type="match status" value="1"/>
</dbReference>
<evidence type="ECO:0000313" key="8">
    <source>
        <dbReference type="Proteomes" id="UP000326759"/>
    </source>
</evidence>
<dbReference type="SUPFAM" id="SSF56801">
    <property type="entry name" value="Acetyl-CoA synthetase-like"/>
    <property type="match status" value="1"/>
</dbReference>
<sequence length="383" mass="43749">MLICRQNFVRCYRKCLSSDVISRKYSSATTEERILKSSAPKIEDLQRGNFVNTIFKNVDKYWSRTAIECPESKLSFTFSEIADQVSRWSGFLKEFGVTPKDVVTIVAPNCELKRMLDISQSKFIIYSKDVEENISLALKEDINKYHLFCIGKSSKLKAHNVEDILYGKQSVSRLQPSEIVGEETCYIPFSRQEQNIIMGMLPFFHIFGAFGILSYGLLTGAKTIIVPTFSAEAFVTGIPKHKIMKGYLNNIKATNEMIRNGWAHTGDIGYYDEKEFFYIIDRTKDLIKYQGMQISPSEIETEIQKHPLVAECSVIGKPDDKYGELPFAFIIPKQEISADEIHKFLEDKLSSHKQLKGGIKFVDSLPKSETGKILRKKLREIII</sequence>